<dbReference type="AlphaFoldDB" id="A0A6C0I1S7"/>
<feature type="compositionally biased region" description="Basic residues" evidence="1">
    <location>
        <begin position="384"/>
        <end position="420"/>
    </location>
</feature>
<protein>
    <submittedName>
        <fullName evidence="2">Uncharacterized protein</fullName>
    </submittedName>
</protein>
<organism evidence="2">
    <name type="scientific">viral metagenome</name>
    <dbReference type="NCBI Taxonomy" id="1070528"/>
    <lineage>
        <taxon>unclassified sequences</taxon>
        <taxon>metagenomes</taxon>
        <taxon>organismal metagenomes</taxon>
    </lineage>
</organism>
<accession>A0A6C0I1S7</accession>
<reference evidence="2" key="1">
    <citation type="journal article" date="2020" name="Nature">
        <title>Giant virus diversity and host interactions through global metagenomics.</title>
        <authorList>
            <person name="Schulz F."/>
            <person name="Roux S."/>
            <person name="Paez-Espino D."/>
            <person name="Jungbluth S."/>
            <person name="Walsh D.A."/>
            <person name="Denef V.J."/>
            <person name="McMahon K.D."/>
            <person name="Konstantinidis K.T."/>
            <person name="Eloe-Fadrosh E.A."/>
            <person name="Kyrpides N.C."/>
            <person name="Woyke T."/>
        </authorList>
    </citation>
    <scope>NUCLEOTIDE SEQUENCE</scope>
    <source>
        <strain evidence="2">GVMAG-M-3300023184-18</strain>
    </source>
</reference>
<proteinExistence type="predicted"/>
<evidence type="ECO:0000313" key="2">
    <source>
        <dbReference type="EMBL" id="QHT86844.1"/>
    </source>
</evidence>
<evidence type="ECO:0000256" key="1">
    <source>
        <dbReference type="SAM" id="MobiDB-lite"/>
    </source>
</evidence>
<dbReference type="EMBL" id="MN740077">
    <property type="protein sequence ID" value="QHT86844.1"/>
    <property type="molecule type" value="Genomic_DNA"/>
</dbReference>
<sequence>MAEAQSEFPWSEPLFPIFNELVEKGKQIFHDSDGTALINFGTPSEIILYLTAREVVGTNVSPPNDFLLCVVLGNDLLQCISEEDEEPSWKIFINDSTYFDTGDIASAVASYDYRGYDANAFTKVELVKKLFIMLNNVKKLSSVNFVNILLGIQQITSSGIFNNIRDISKGTMLSKYKESTNKSRLAILFDYISLFSNQIVYKIDYNAIQTSADDKFVIHAEISTSFDVFARDGKFRLPFDTILKYLLNLTKSESPGLVIDRTSIVTFFDILEFCYQIIIENLSNVHVITRNNQINYNEFLEAMTHAMTDANGAGENGFRVENINAILARKRADFREAAAAQAAAAQAAAAQAAAAQAAAAATNQSEKVQLNMAARLAARGLIGGKRKKASRLRSSKKHSLRRNKSRRNKSRRKNKSRRNK</sequence>
<name>A0A6C0I1S7_9ZZZZ</name>
<feature type="region of interest" description="Disordered" evidence="1">
    <location>
        <begin position="382"/>
        <end position="420"/>
    </location>
</feature>